<feature type="compositionally biased region" description="Low complexity" evidence="1">
    <location>
        <begin position="287"/>
        <end position="313"/>
    </location>
</feature>
<feature type="region of interest" description="Disordered" evidence="1">
    <location>
        <begin position="240"/>
        <end position="313"/>
    </location>
</feature>
<feature type="compositionally biased region" description="Polar residues" evidence="1">
    <location>
        <begin position="773"/>
        <end position="782"/>
    </location>
</feature>
<gene>
    <name evidence="3" type="ORF">CI238_11426</name>
</gene>
<accession>A0A162Q3F9</accession>
<dbReference type="Proteomes" id="UP000076584">
    <property type="component" value="Unassembled WGS sequence"/>
</dbReference>
<keyword evidence="2" id="KW-0812">Transmembrane</keyword>
<dbReference type="EMBL" id="LFIW01000132">
    <property type="protein sequence ID" value="KZL87977.1"/>
    <property type="molecule type" value="Genomic_DNA"/>
</dbReference>
<feature type="compositionally biased region" description="Gly residues" evidence="1">
    <location>
        <begin position="610"/>
        <end position="623"/>
    </location>
</feature>
<feature type="compositionally biased region" description="Pro residues" evidence="1">
    <location>
        <begin position="590"/>
        <end position="605"/>
    </location>
</feature>
<feature type="compositionally biased region" description="Pro residues" evidence="1">
    <location>
        <begin position="531"/>
        <end position="543"/>
    </location>
</feature>
<feature type="non-terminal residue" evidence="3">
    <location>
        <position position="1"/>
    </location>
</feature>
<keyword evidence="4" id="KW-1185">Reference proteome</keyword>
<feature type="compositionally biased region" description="Polar residues" evidence="1">
    <location>
        <begin position="240"/>
        <end position="279"/>
    </location>
</feature>
<feature type="transmembrane region" description="Helical" evidence="2">
    <location>
        <begin position="115"/>
        <end position="137"/>
    </location>
</feature>
<feature type="compositionally biased region" description="Basic and acidic residues" evidence="1">
    <location>
        <begin position="441"/>
        <end position="474"/>
    </location>
</feature>
<feature type="compositionally biased region" description="Basic and acidic residues" evidence="1">
    <location>
        <begin position="508"/>
        <end position="525"/>
    </location>
</feature>
<dbReference type="AlphaFoldDB" id="A0A162Q3F9"/>
<dbReference type="PANTHER" id="PTHR42088">
    <property type="entry name" value="YALI0F10131P"/>
    <property type="match status" value="1"/>
</dbReference>
<feature type="compositionally biased region" description="Low complexity" evidence="1">
    <location>
        <begin position="408"/>
        <end position="418"/>
    </location>
</feature>
<evidence type="ECO:0000256" key="2">
    <source>
        <dbReference type="SAM" id="Phobius"/>
    </source>
</evidence>
<dbReference type="STRING" id="1573173.A0A162Q3F9"/>
<evidence type="ECO:0000256" key="1">
    <source>
        <dbReference type="SAM" id="MobiDB-lite"/>
    </source>
</evidence>
<feature type="region of interest" description="Disordered" evidence="1">
    <location>
        <begin position="332"/>
        <end position="728"/>
    </location>
</feature>
<reference evidence="3 4" key="1">
    <citation type="submission" date="2015-06" db="EMBL/GenBank/DDBJ databases">
        <title>Survival trade-offs in plant roots during colonization by closely related pathogenic and mutualistic fungi.</title>
        <authorList>
            <person name="Hacquard S."/>
            <person name="Kracher B."/>
            <person name="Hiruma K."/>
            <person name="Weinman A."/>
            <person name="Muench P."/>
            <person name="Garrido Oter R."/>
            <person name="Ver Loren van Themaat E."/>
            <person name="Dallerey J.-F."/>
            <person name="Damm U."/>
            <person name="Henrissat B."/>
            <person name="Lespinet O."/>
            <person name="Thon M."/>
            <person name="Kemen E."/>
            <person name="McHardy A.C."/>
            <person name="Schulze-Lefert P."/>
            <person name="O'Connell R.J."/>
        </authorList>
    </citation>
    <scope>NUCLEOTIDE SEQUENCE [LARGE SCALE GENOMIC DNA]</scope>
    <source>
        <strain evidence="3 4">MAFF 238704</strain>
    </source>
</reference>
<proteinExistence type="predicted"/>
<keyword evidence="2" id="KW-1133">Transmembrane helix</keyword>
<name>A0A162Q3F9_COLIC</name>
<organism evidence="3 4">
    <name type="scientific">Colletotrichum incanum</name>
    <name type="common">Soybean anthracnose fungus</name>
    <dbReference type="NCBI Taxonomy" id="1573173"/>
    <lineage>
        <taxon>Eukaryota</taxon>
        <taxon>Fungi</taxon>
        <taxon>Dikarya</taxon>
        <taxon>Ascomycota</taxon>
        <taxon>Pezizomycotina</taxon>
        <taxon>Sordariomycetes</taxon>
        <taxon>Hypocreomycetidae</taxon>
        <taxon>Glomerellales</taxon>
        <taxon>Glomerellaceae</taxon>
        <taxon>Colletotrichum</taxon>
        <taxon>Colletotrichum spaethianum species complex</taxon>
    </lineage>
</organism>
<feature type="region of interest" description="Disordered" evidence="1">
    <location>
        <begin position="755"/>
        <end position="782"/>
    </location>
</feature>
<protein>
    <submittedName>
        <fullName evidence="3">Uncharacterized protein</fullName>
    </submittedName>
</protein>
<evidence type="ECO:0000313" key="3">
    <source>
        <dbReference type="EMBL" id="KZL87977.1"/>
    </source>
</evidence>
<evidence type="ECO:0000313" key="4">
    <source>
        <dbReference type="Proteomes" id="UP000076584"/>
    </source>
</evidence>
<sequence length="827" mass="89294">LRGYGGIVVISISEGRRNIPRSIVDLTGKSSQLSLEFAEDDASSRSRKAFPMASTSFTGNGYVMGSRIPIRDVNPIDIKPTPASPLRIASRIIGAREACTGTASQCEKPVDPSSLTLPITLGVTIPIVGALFLLFYFHRRNVRRQAQEDANDPNRGLDFGLGDTPLDKGGKKRKSMMFREKGMGVDTKHRQLSMDMNLSSPYLLPPGLQSSRESLHSLARTLHNESDPYRPVAQYANSDAGSVYTKTTSRRGSAMTGRTTMTQSTLPPRQNSLPRQSSLPRPPPAAADPFATPKSRSGSPVLSPTSPVIVTPTSPVIRSPLVAEPIIPQIETVPYPDDRNGSSLPQIPDVPEPAPVARKGLPNNPRPSPGHPTIPEAREPDNTPASQTGAPVGLGLDDLSFPAPSHRLSPPAGGALPSSPRPQKEASPSTLPAIVPEETNAYDRYDQDQDYHDFDFEDRGRSQRRSVDLDDNRQSRALGVPAQESKRLSVGFRPLPPDEVMESEDPEERANRIRSFYKEYFDPDNPHAGQQPPPPMPRGPPRGPQGGPQYYEDYDPSYSGGPPGGDAYFDPETNSFVMPYAQPVTRRAMTPPPNGSRFRGPPPPRAMHGSMGGGRMASPGPGGRRPPPRAGSAMSSRLGPSRRGSDMSSQYTPRPGSSVSNRTNGGRPKPKGPPPADLTTLPNPSKLKDDSFSILNPLDFAPPETFADRARGRSQSPAGERRPYAPKVPVHSPLVSSFEEMPAMPSPHLLRKSGTFTGLDFAPPRKFKDSDTMSDAGSIRSNRSGISAVQNAALRSGAGRVSRLPGDTVFTTNALQDQLKPQWGMRP</sequence>
<keyword evidence="2" id="KW-0472">Membrane</keyword>
<feature type="compositionally biased region" description="Polar residues" evidence="1">
    <location>
        <begin position="646"/>
        <end position="664"/>
    </location>
</feature>
<feature type="region of interest" description="Disordered" evidence="1">
    <location>
        <begin position="145"/>
        <end position="175"/>
    </location>
</feature>
<comment type="caution">
    <text evidence="3">The sequence shown here is derived from an EMBL/GenBank/DDBJ whole genome shotgun (WGS) entry which is preliminary data.</text>
</comment>
<dbReference type="PANTHER" id="PTHR42088:SF1">
    <property type="entry name" value="YALI0F10131P"/>
    <property type="match status" value="1"/>
</dbReference>